<gene>
    <name evidence="3" type="ORF">NECAME_18051</name>
</gene>
<evidence type="ECO:0000313" key="4">
    <source>
        <dbReference type="Proteomes" id="UP000053676"/>
    </source>
</evidence>
<feature type="domain" description="Replication-associated protein G2P C-terminal" evidence="2">
    <location>
        <begin position="230"/>
        <end position="290"/>
    </location>
</feature>
<dbReference type="GO" id="GO:0006260">
    <property type="term" value="P:DNA replication"/>
    <property type="evidence" value="ECO:0007669"/>
    <property type="project" value="InterPro"/>
</dbReference>
<dbReference type="Pfam" id="PF05155">
    <property type="entry name" value="G2P_X_C"/>
    <property type="match status" value="1"/>
</dbReference>
<dbReference type="NCBIfam" id="TIGR01629">
    <property type="entry name" value="rep_II_X"/>
    <property type="match status" value="1"/>
</dbReference>
<dbReference type="AlphaFoldDB" id="W2TG15"/>
<dbReference type="KEGG" id="nai:NECAME_18051"/>
<keyword evidence="4" id="KW-1185">Reference proteome</keyword>
<sequence>MSMAVRTCTHTPEQCTHLSVSGNPAKFLQGHNLWGTDDIHSLVISTAERIAELLNISIHPEDRSHWHAGNVKLTRTDLTLMFHLRNQGEVLSWLRAAEQTGYMAHRGRGRLSNGSTLYYGEKSRRWTLKAYAKGLEVRANLNKQPAIRDLPHALNYADNALRVELELKSMELKRMGLDMLSSWPTDDGQLSESLTARLLHDKLGNMTMTTTASLSPEVMQHLRPALRMAVQAWESGADLRQTLPRPTFYKYRKELLPFGIDIATLLPKDVSNVVPLHRVLEAKPVGVPDWAIGTP</sequence>
<dbReference type="EMBL" id="KI659260">
    <property type="protein sequence ID" value="ETN79957.1"/>
    <property type="molecule type" value="Genomic_DNA"/>
</dbReference>
<evidence type="ECO:0000313" key="3">
    <source>
        <dbReference type="EMBL" id="ETN79957.1"/>
    </source>
</evidence>
<feature type="non-terminal residue" evidence="3">
    <location>
        <position position="295"/>
    </location>
</feature>
<dbReference type="InterPro" id="IPR022688">
    <property type="entry name" value="G2P_C"/>
</dbReference>
<feature type="domain" description="Replication-associated protein G2P N-terminal" evidence="1">
    <location>
        <begin position="2"/>
        <end position="184"/>
    </location>
</feature>
<reference evidence="4" key="1">
    <citation type="journal article" date="2014" name="Nat. Genet.">
        <title>Genome of the human hookworm Necator americanus.</title>
        <authorList>
            <person name="Tang Y.T."/>
            <person name="Gao X."/>
            <person name="Rosa B.A."/>
            <person name="Abubucker S."/>
            <person name="Hallsworth-Pepin K."/>
            <person name="Martin J."/>
            <person name="Tyagi R."/>
            <person name="Heizer E."/>
            <person name="Zhang X."/>
            <person name="Bhonagiri-Palsikar V."/>
            <person name="Minx P."/>
            <person name="Warren W.C."/>
            <person name="Wang Q."/>
            <person name="Zhan B."/>
            <person name="Hotez P.J."/>
            <person name="Sternberg P.W."/>
            <person name="Dougall A."/>
            <person name="Gaze S.T."/>
            <person name="Mulvenna J."/>
            <person name="Sotillo J."/>
            <person name="Ranganathan S."/>
            <person name="Rabelo E.M."/>
            <person name="Wilson R.K."/>
            <person name="Felgner P.L."/>
            <person name="Bethony J."/>
            <person name="Hawdon J.M."/>
            <person name="Gasser R.B."/>
            <person name="Loukas A."/>
            <person name="Mitreva M."/>
        </authorList>
    </citation>
    <scope>NUCLEOTIDE SEQUENCE [LARGE SCALE GENOMIC DNA]</scope>
</reference>
<accession>W2TG15</accession>
<dbReference type="Proteomes" id="UP000053676">
    <property type="component" value="Unassembled WGS sequence"/>
</dbReference>
<dbReference type="InterPro" id="IPR006516">
    <property type="entry name" value="G2P"/>
</dbReference>
<dbReference type="Pfam" id="PF05144">
    <property type="entry name" value="Phage_CRI"/>
    <property type="match status" value="1"/>
</dbReference>
<evidence type="ECO:0000259" key="1">
    <source>
        <dbReference type="Pfam" id="PF05144"/>
    </source>
</evidence>
<name>W2TG15_NECAM</name>
<organism evidence="3 4">
    <name type="scientific">Necator americanus</name>
    <name type="common">Human hookworm</name>
    <dbReference type="NCBI Taxonomy" id="51031"/>
    <lineage>
        <taxon>Eukaryota</taxon>
        <taxon>Metazoa</taxon>
        <taxon>Ecdysozoa</taxon>
        <taxon>Nematoda</taxon>
        <taxon>Chromadorea</taxon>
        <taxon>Rhabditida</taxon>
        <taxon>Rhabditina</taxon>
        <taxon>Rhabditomorpha</taxon>
        <taxon>Strongyloidea</taxon>
        <taxon>Ancylostomatidae</taxon>
        <taxon>Bunostominae</taxon>
        <taxon>Necator</taxon>
    </lineage>
</organism>
<evidence type="ECO:0000259" key="2">
    <source>
        <dbReference type="Pfam" id="PF05155"/>
    </source>
</evidence>
<protein>
    <submittedName>
        <fullName evidence="3">Phage replication protein CRI</fullName>
    </submittedName>
</protein>
<dbReference type="InterPro" id="IPR022686">
    <property type="entry name" value="G2P_N"/>
</dbReference>
<proteinExistence type="predicted"/>